<comment type="caution">
    <text evidence="3">The sequence shown here is derived from an EMBL/GenBank/DDBJ whole genome shotgun (WGS) entry which is preliminary data.</text>
</comment>
<keyword evidence="4" id="KW-1185">Reference proteome</keyword>
<accession>A0ABV6YXD2</accession>
<organism evidence="3 4">
    <name type="scientific">candidate division CSSED10-310 bacterium</name>
    <dbReference type="NCBI Taxonomy" id="2855610"/>
    <lineage>
        <taxon>Bacteria</taxon>
        <taxon>Bacteria division CSSED10-310</taxon>
    </lineage>
</organism>
<protein>
    <submittedName>
        <fullName evidence="3">Galactosyltransferase-related protein</fullName>
    </submittedName>
</protein>
<evidence type="ECO:0000313" key="3">
    <source>
        <dbReference type="EMBL" id="MFC1850866.1"/>
    </source>
</evidence>
<dbReference type="SUPFAM" id="SSF53795">
    <property type="entry name" value="PEP carboxykinase-like"/>
    <property type="match status" value="1"/>
</dbReference>
<dbReference type="InterPro" id="IPR027791">
    <property type="entry name" value="Galactosyl_T_C"/>
</dbReference>
<dbReference type="Gene3D" id="3.90.550.10">
    <property type="entry name" value="Spore Coat Polysaccharide Biosynthesis Protein SpsA, Chain A"/>
    <property type="match status" value="1"/>
</dbReference>
<evidence type="ECO:0000259" key="2">
    <source>
        <dbReference type="Pfam" id="PF02709"/>
    </source>
</evidence>
<dbReference type="PRINTS" id="PR02050">
    <property type="entry name" value="B14GALTRFASE"/>
</dbReference>
<feature type="domain" description="Galactosyltransferase C-terminal" evidence="2">
    <location>
        <begin position="143"/>
        <end position="192"/>
    </location>
</feature>
<dbReference type="SUPFAM" id="SSF53448">
    <property type="entry name" value="Nucleotide-diphospho-sugar transferases"/>
    <property type="match status" value="1"/>
</dbReference>
<evidence type="ECO:0000313" key="4">
    <source>
        <dbReference type="Proteomes" id="UP001594351"/>
    </source>
</evidence>
<keyword evidence="3" id="KW-0328">Glycosyltransferase</keyword>
<keyword evidence="1" id="KW-0808">Transferase</keyword>
<reference evidence="3 4" key="1">
    <citation type="submission" date="2024-09" db="EMBL/GenBank/DDBJ databases">
        <title>Laminarin stimulates single cell rates of sulfate reduction while oxygen inhibits transcriptomic activity in coastal marine sediment.</title>
        <authorList>
            <person name="Lindsay M."/>
            <person name="Orcutt B."/>
            <person name="Emerson D."/>
            <person name="Stepanauskas R."/>
            <person name="D'Angelo T."/>
        </authorList>
    </citation>
    <scope>NUCLEOTIDE SEQUENCE [LARGE SCALE GENOMIC DNA]</scope>
    <source>
        <strain evidence="3">SAG AM-311-K15</strain>
    </source>
</reference>
<sequence>MKGFVALKTYDFLYIIHKDGLDPYWLERFKYSIISVKKQRCPVTICIADTSSTPILSEIQAHLPHHYKYTHHPHPEGKFSRSLTINYGFKQLVEEEYFFLCDIDLVLPTTFTQRCMEYIRADEKFYVEGHTVYVQGEYGADYQELRQRTPYHEYRGGVFLCSSEVFEHLRGFNESMHGWGAEDDEFRFRLNHFPGVEYTYLDDLVSVHLFHPSRQLENESGSCENKTKLYKTMIEKKWIVNDQHWGQMLLRQRKDANQKQETLLPYCAELFKNQAHSSEGWKYKKNFPMVHTQITICSNCQDIEKSIRFIIPDAMQDFTILAEVKYEIYFDGAVYHLLNSEAGRCYHEIDLKHVITSLQRHIHAQAFKEIRNYIHIQGVLGSLGSRNFLIVGEKGSGKTTLALRLLFGGFEIDGAELVLFRDSLAFAFPHRFQMNEESVAVVPEIQRPKHELPYIQDKSGVKIYAFSPAEQGFVWQLKKRAIDVIFYLDINAHPQDHLETYSKHQMLQKLMPETYLADNQHAEKIKNLCQLVENTSCYKLPSKNIKNAVTMIRAICDVLEYDVISVQKDRKKF</sequence>
<dbReference type="GO" id="GO:0016757">
    <property type="term" value="F:glycosyltransferase activity"/>
    <property type="evidence" value="ECO:0007669"/>
    <property type="project" value="UniProtKB-KW"/>
</dbReference>
<dbReference type="InterPro" id="IPR029044">
    <property type="entry name" value="Nucleotide-diphossugar_trans"/>
</dbReference>
<evidence type="ECO:0000256" key="1">
    <source>
        <dbReference type="ARBA" id="ARBA00022679"/>
    </source>
</evidence>
<dbReference type="Pfam" id="PF02709">
    <property type="entry name" value="Glyco_transf_7C"/>
    <property type="match status" value="1"/>
</dbReference>
<gene>
    <name evidence="3" type="ORF">ACFL27_11790</name>
</gene>
<dbReference type="Proteomes" id="UP001594351">
    <property type="component" value="Unassembled WGS sequence"/>
</dbReference>
<proteinExistence type="predicted"/>
<dbReference type="InterPro" id="IPR003859">
    <property type="entry name" value="Galactosyl_T"/>
</dbReference>
<dbReference type="EMBL" id="JBHPBY010000130">
    <property type="protein sequence ID" value="MFC1850866.1"/>
    <property type="molecule type" value="Genomic_DNA"/>
</dbReference>
<name>A0ABV6YXD2_UNCC1</name>